<feature type="domain" description="HTH marR-type" evidence="4">
    <location>
        <begin position="3"/>
        <end position="138"/>
    </location>
</feature>
<dbReference type="PROSITE" id="PS50995">
    <property type="entry name" value="HTH_MARR_2"/>
    <property type="match status" value="1"/>
</dbReference>
<dbReference type="InterPro" id="IPR000835">
    <property type="entry name" value="HTH_MarR-typ"/>
</dbReference>
<dbReference type="GO" id="GO:0003677">
    <property type="term" value="F:DNA binding"/>
    <property type="evidence" value="ECO:0007669"/>
    <property type="project" value="UniProtKB-KW"/>
</dbReference>
<dbReference type="InterPro" id="IPR036390">
    <property type="entry name" value="WH_DNA-bd_sf"/>
</dbReference>
<organism evidence="5 6">
    <name type="scientific">Cognatishimia activa</name>
    <dbReference type="NCBI Taxonomy" id="1715691"/>
    <lineage>
        <taxon>Bacteria</taxon>
        <taxon>Pseudomonadati</taxon>
        <taxon>Pseudomonadota</taxon>
        <taxon>Alphaproteobacteria</taxon>
        <taxon>Rhodobacterales</taxon>
        <taxon>Paracoccaceae</taxon>
        <taxon>Cognatishimia</taxon>
    </lineage>
</organism>
<keyword evidence="6" id="KW-1185">Reference proteome</keyword>
<accession>A0A0P1IP99</accession>
<protein>
    <submittedName>
        <fullName evidence="5">Multidrug resistance operon repressor</fullName>
    </submittedName>
</protein>
<evidence type="ECO:0000256" key="3">
    <source>
        <dbReference type="ARBA" id="ARBA00023163"/>
    </source>
</evidence>
<evidence type="ECO:0000313" key="5">
    <source>
        <dbReference type="EMBL" id="CUK25401.1"/>
    </source>
</evidence>
<dbReference type="OrthoDB" id="7868207at2"/>
<evidence type="ECO:0000313" key="6">
    <source>
        <dbReference type="Proteomes" id="UP000051184"/>
    </source>
</evidence>
<dbReference type="Proteomes" id="UP000051184">
    <property type="component" value="Unassembled WGS sequence"/>
</dbReference>
<sequence length="142" mass="15542">MTTPDFALLVDRFMRQIHFGLQQSAADFDKRGVGPGGGIVLMTLKDTGEIKLNELTARVARDKSQISRLIRTLEGKGLVHRKPSQEDGRISLISLTESGEIVVSELMNAVADVINDILAPISSQETKDLEAILSKALADRRD</sequence>
<dbReference type="RefSeq" id="WP_058314364.1">
    <property type="nucleotide sequence ID" value="NZ_CYTO01000024.1"/>
</dbReference>
<dbReference type="SMART" id="SM00347">
    <property type="entry name" value="HTH_MARR"/>
    <property type="match status" value="1"/>
</dbReference>
<dbReference type="Gene3D" id="1.10.10.10">
    <property type="entry name" value="Winged helix-like DNA-binding domain superfamily/Winged helix DNA-binding domain"/>
    <property type="match status" value="1"/>
</dbReference>
<dbReference type="InterPro" id="IPR036388">
    <property type="entry name" value="WH-like_DNA-bd_sf"/>
</dbReference>
<evidence type="ECO:0000259" key="4">
    <source>
        <dbReference type="PROSITE" id="PS50995"/>
    </source>
</evidence>
<dbReference type="InterPro" id="IPR023187">
    <property type="entry name" value="Tscrpt_reg_MarR-type_CS"/>
</dbReference>
<name>A0A0P1IP99_9RHOB</name>
<reference evidence="6" key="1">
    <citation type="submission" date="2015-09" db="EMBL/GenBank/DDBJ databases">
        <authorList>
            <person name="Rodrigo-Torres Lidia"/>
            <person name="Arahal R.David."/>
        </authorList>
    </citation>
    <scope>NUCLEOTIDE SEQUENCE [LARGE SCALE GENOMIC DNA]</scope>
    <source>
        <strain evidence="6">CECT 5114</strain>
    </source>
</reference>
<dbReference type="PANTHER" id="PTHR42756">
    <property type="entry name" value="TRANSCRIPTIONAL REGULATOR, MARR"/>
    <property type="match status" value="1"/>
</dbReference>
<dbReference type="PRINTS" id="PR00598">
    <property type="entry name" value="HTHMARR"/>
</dbReference>
<dbReference type="AlphaFoldDB" id="A0A0P1IP99"/>
<keyword evidence="2" id="KW-0238">DNA-binding</keyword>
<evidence type="ECO:0000256" key="1">
    <source>
        <dbReference type="ARBA" id="ARBA00023015"/>
    </source>
</evidence>
<dbReference type="SUPFAM" id="SSF46785">
    <property type="entry name" value="Winged helix' DNA-binding domain"/>
    <property type="match status" value="1"/>
</dbReference>
<gene>
    <name evidence="5" type="primary">mexR</name>
    <name evidence="5" type="ORF">TA5114_01199</name>
</gene>
<keyword evidence="1" id="KW-0805">Transcription regulation</keyword>
<dbReference type="EMBL" id="CYUE01000012">
    <property type="protein sequence ID" value="CUK25401.1"/>
    <property type="molecule type" value="Genomic_DNA"/>
</dbReference>
<keyword evidence="3" id="KW-0804">Transcription</keyword>
<evidence type="ECO:0000256" key="2">
    <source>
        <dbReference type="ARBA" id="ARBA00023125"/>
    </source>
</evidence>
<dbReference type="PROSITE" id="PS01117">
    <property type="entry name" value="HTH_MARR_1"/>
    <property type="match status" value="1"/>
</dbReference>
<dbReference type="GO" id="GO:0003700">
    <property type="term" value="F:DNA-binding transcription factor activity"/>
    <property type="evidence" value="ECO:0007669"/>
    <property type="project" value="InterPro"/>
</dbReference>
<proteinExistence type="predicted"/>
<dbReference type="PANTHER" id="PTHR42756:SF1">
    <property type="entry name" value="TRANSCRIPTIONAL REPRESSOR OF EMRAB OPERON"/>
    <property type="match status" value="1"/>
</dbReference>
<dbReference type="Pfam" id="PF01047">
    <property type="entry name" value="MarR"/>
    <property type="match status" value="1"/>
</dbReference>
<dbReference type="STRING" id="1715691.TA5113_02733"/>